<evidence type="ECO:0000313" key="1">
    <source>
        <dbReference type="EMBL" id="KAJ2989901.1"/>
    </source>
</evidence>
<name>A0ACC1PDM3_9PEZI</name>
<reference evidence="1" key="1">
    <citation type="submission" date="2022-10" db="EMBL/GenBank/DDBJ databases">
        <title>Genome Sequence of Xylaria curta.</title>
        <authorList>
            <person name="Buettner E."/>
        </authorList>
    </citation>
    <scope>NUCLEOTIDE SEQUENCE</scope>
    <source>
        <strain evidence="1">Babe10</strain>
    </source>
</reference>
<sequence length="660" mass="74540">MRGTKVAHFGASWWPYASYEKLFVGTCLALWLFVWDDEIDSVEFSDLSIDLERSRAFRRETMSYIEHVLAYDDSQMLSCKSDNPIITNFKEPCLANVKSPAEQVATFLQSLRFFMDMCEEEQVVQMTQGLPTISQYTQRRMGSSAVEVCLAIQEYCFGMTIPSDVMQCDSMRAIWRETNVIISTMNDMMSIKKEVDNSQIDTLIPLLFIQLGSIQKAMDQAAEMTKSAVQRFERAERDLKTRYSADPELLDNLTSFIDGCNQPSNPCLRREVRCARLPNLLAQRESRLALDARLSMARKPTIPLLTNRRRHVVEGTTRQRRTQPKGTPCDLIKCRSDEAYTCQVSTLIILNARDCPTPRLIRHYDSRRTIEVFNGIGTDSSFPIQPGLFDGLEESLVDALRALHAKNISFPVSIEQLALLRSSSTSPEGATLSRLYLMYNKRARWASDAWSSNWRDEQLASAKSFFHIAKVLSHLSNSSSRPVPLDPSSQHILATYLEDRAAPQHIDLCSNAVAPMTAELAHATALAFVMRNMAQRCCNVLDSFFGTPLLLPEPGTSPDTIYSSSLQRRAHACGFRNDCGSVKQDYNSEDTVEAMPAATFTRLVCCRAEAAMVLREPDAPQWWRTAMALYDAFLSEEPPDTALDRICAFDLYCYRDKGSV</sequence>
<keyword evidence="2" id="KW-1185">Reference proteome</keyword>
<dbReference type="EMBL" id="JAPDGR010000478">
    <property type="protein sequence ID" value="KAJ2989901.1"/>
    <property type="molecule type" value="Genomic_DNA"/>
</dbReference>
<comment type="caution">
    <text evidence="1">The sequence shown here is derived from an EMBL/GenBank/DDBJ whole genome shotgun (WGS) entry which is preliminary data.</text>
</comment>
<accession>A0ACC1PDM3</accession>
<gene>
    <name evidence="1" type="ORF">NUW58_g3228</name>
</gene>
<organism evidence="1 2">
    <name type="scientific">Xylaria curta</name>
    <dbReference type="NCBI Taxonomy" id="42375"/>
    <lineage>
        <taxon>Eukaryota</taxon>
        <taxon>Fungi</taxon>
        <taxon>Dikarya</taxon>
        <taxon>Ascomycota</taxon>
        <taxon>Pezizomycotina</taxon>
        <taxon>Sordariomycetes</taxon>
        <taxon>Xylariomycetidae</taxon>
        <taxon>Xylariales</taxon>
        <taxon>Xylariaceae</taxon>
        <taxon>Xylaria</taxon>
    </lineage>
</organism>
<dbReference type="Proteomes" id="UP001143856">
    <property type="component" value="Unassembled WGS sequence"/>
</dbReference>
<proteinExistence type="predicted"/>
<evidence type="ECO:0000313" key="2">
    <source>
        <dbReference type="Proteomes" id="UP001143856"/>
    </source>
</evidence>
<protein>
    <submittedName>
        <fullName evidence="1">Uncharacterized protein</fullName>
    </submittedName>
</protein>